<dbReference type="SUPFAM" id="SSF53474">
    <property type="entry name" value="alpha/beta-Hydrolases"/>
    <property type="match status" value="1"/>
</dbReference>
<name>A0A4S4FZD3_9MICO</name>
<dbReference type="PANTHER" id="PTHR43798">
    <property type="entry name" value="MONOACYLGLYCEROL LIPASE"/>
    <property type="match status" value="1"/>
</dbReference>
<evidence type="ECO:0000313" key="2">
    <source>
        <dbReference type="EMBL" id="THG35572.1"/>
    </source>
</evidence>
<keyword evidence="2" id="KW-0378">Hydrolase</keyword>
<sequence>MERAVTAYRTFRAPVEGGELAGGVWNPDADGVPILAPHGITATHLSWPLIVERLPGTRFIAPDLRGRGRSNALPSPFGMPAQAEDMLRVLDHFEIDRAVVVGHSMGGFVSVLLAAMHPDRVSSLVLVDGGLPIAPPAGVAAQDAAAATLGPALTRLTMEFASREAYRQFWLAHPALGPYWNAEMAAYVDYDLDGVEPHLHSSADPNAIAENSLQMDGSDGYSEALHSLDLPIDFLRAPRGLLDAAPLYTPADVARETAGIPHIRTHEVQDVNHYTIVLSDRGADQVAPVISAQLVRATMPAGEGTL</sequence>
<protein>
    <submittedName>
        <fullName evidence="2">Alpha/beta hydrolase</fullName>
    </submittedName>
</protein>
<dbReference type="InterPro" id="IPR029058">
    <property type="entry name" value="AB_hydrolase_fold"/>
</dbReference>
<dbReference type="InterPro" id="IPR050266">
    <property type="entry name" value="AB_hydrolase_sf"/>
</dbReference>
<dbReference type="GO" id="GO:0047372">
    <property type="term" value="F:monoacylglycerol lipase activity"/>
    <property type="evidence" value="ECO:0007669"/>
    <property type="project" value="TreeGrafter"/>
</dbReference>
<dbReference type="PANTHER" id="PTHR43798:SF33">
    <property type="entry name" value="HYDROLASE, PUTATIVE (AFU_ORTHOLOGUE AFUA_2G14860)-RELATED"/>
    <property type="match status" value="1"/>
</dbReference>
<dbReference type="Proteomes" id="UP000307380">
    <property type="component" value="Unassembled WGS sequence"/>
</dbReference>
<proteinExistence type="predicted"/>
<dbReference type="InterPro" id="IPR000639">
    <property type="entry name" value="Epox_hydrolase-like"/>
</dbReference>
<comment type="caution">
    <text evidence="2">The sequence shown here is derived from an EMBL/GenBank/DDBJ whole genome shotgun (WGS) entry which is preliminary data.</text>
</comment>
<dbReference type="OrthoDB" id="63962at2"/>
<dbReference type="InterPro" id="IPR000073">
    <property type="entry name" value="AB_hydrolase_1"/>
</dbReference>
<dbReference type="Pfam" id="PF00561">
    <property type="entry name" value="Abhydrolase_1"/>
    <property type="match status" value="1"/>
</dbReference>
<dbReference type="AlphaFoldDB" id="A0A4S4FZD3"/>
<accession>A0A4S4FZD3</accession>
<feature type="domain" description="AB hydrolase-1" evidence="1">
    <location>
        <begin position="33"/>
        <end position="143"/>
    </location>
</feature>
<evidence type="ECO:0000313" key="3">
    <source>
        <dbReference type="Proteomes" id="UP000307380"/>
    </source>
</evidence>
<evidence type="ECO:0000259" key="1">
    <source>
        <dbReference type="Pfam" id="PF00561"/>
    </source>
</evidence>
<gene>
    <name evidence="2" type="ORF">E6C70_05905</name>
</gene>
<keyword evidence="3" id="KW-1185">Reference proteome</keyword>
<organism evidence="2 3">
    <name type="scientific">Orlajensenia flava</name>
    <dbReference type="NCBI Taxonomy" id="2565934"/>
    <lineage>
        <taxon>Bacteria</taxon>
        <taxon>Bacillati</taxon>
        <taxon>Actinomycetota</taxon>
        <taxon>Actinomycetes</taxon>
        <taxon>Micrococcales</taxon>
        <taxon>Microbacteriaceae</taxon>
        <taxon>Orlajensenia</taxon>
    </lineage>
</organism>
<dbReference type="GO" id="GO:0016020">
    <property type="term" value="C:membrane"/>
    <property type="evidence" value="ECO:0007669"/>
    <property type="project" value="TreeGrafter"/>
</dbReference>
<dbReference type="PRINTS" id="PR00111">
    <property type="entry name" value="ABHYDROLASE"/>
</dbReference>
<dbReference type="Gene3D" id="3.40.50.1820">
    <property type="entry name" value="alpha/beta hydrolase"/>
    <property type="match status" value="1"/>
</dbReference>
<dbReference type="EMBL" id="SSSN01000003">
    <property type="protein sequence ID" value="THG35572.1"/>
    <property type="molecule type" value="Genomic_DNA"/>
</dbReference>
<dbReference type="GO" id="GO:0046464">
    <property type="term" value="P:acylglycerol catabolic process"/>
    <property type="evidence" value="ECO:0007669"/>
    <property type="project" value="TreeGrafter"/>
</dbReference>
<dbReference type="PRINTS" id="PR00412">
    <property type="entry name" value="EPOXHYDRLASE"/>
</dbReference>
<reference evidence="2 3" key="1">
    <citation type="submission" date="2019-04" db="EMBL/GenBank/DDBJ databases">
        <authorList>
            <person name="Jiang L."/>
        </authorList>
    </citation>
    <scope>NUCLEOTIDE SEQUENCE [LARGE SCALE GENOMIC DNA]</scope>
    <source>
        <strain evidence="2 3">YIM 131861</strain>
    </source>
</reference>